<name>A0A2G0CK09_9BACT</name>
<dbReference type="Proteomes" id="UP000226437">
    <property type="component" value="Unassembled WGS sequence"/>
</dbReference>
<accession>A0A2G0CK09</accession>
<sequence>MVAQQSASVLPYVNTNKQFELRSDTAVRVALSVVNSGVGPALVSEMRLTLDDRPVRADSLAAAIRERYPEVAATQVRSNTMEAGVLPVDADVVLATLEFDLRRAGFAAVSGVMDRVRVDICYCNVYGSCWKYREEGWNEATDDCPAPMQIQGD</sequence>
<protein>
    <submittedName>
        <fullName evidence="1">Uncharacterized protein</fullName>
    </submittedName>
</protein>
<evidence type="ECO:0000313" key="1">
    <source>
        <dbReference type="EMBL" id="PHL00305.1"/>
    </source>
</evidence>
<dbReference type="AlphaFoldDB" id="A0A2G0CK09"/>
<gene>
    <name evidence="1" type="ORF">CGL56_04530</name>
</gene>
<comment type="caution">
    <text evidence="1">The sequence shown here is derived from an EMBL/GenBank/DDBJ whole genome shotgun (WGS) entry which is preliminary data.</text>
</comment>
<proteinExistence type="predicted"/>
<keyword evidence="2" id="KW-1185">Reference proteome</keyword>
<dbReference type="EMBL" id="PDLO01000001">
    <property type="protein sequence ID" value="PHL00305.1"/>
    <property type="molecule type" value="Genomic_DNA"/>
</dbReference>
<evidence type="ECO:0000313" key="2">
    <source>
        <dbReference type="Proteomes" id="UP000226437"/>
    </source>
</evidence>
<organism evidence="1 2">
    <name type="scientific">Neolewinella marina</name>
    <dbReference type="NCBI Taxonomy" id="438751"/>
    <lineage>
        <taxon>Bacteria</taxon>
        <taxon>Pseudomonadati</taxon>
        <taxon>Bacteroidota</taxon>
        <taxon>Saprospiria</taxon>
        <taxon>Saprospirales</taxon>
        <taxon>Lewinellaceae</taxon>
        <taxon>Neolewinella</taxon>
    </lineage>
</organism>
<reference evidence="1 2" key="1">
    <citation type="submission" date="2017-10" db="EMBL/GenBank/DDBJ databases">
        <title>The draft genome sequence of Lewinella marina KCTC 32374.</title>
        <authorList>
            <person name="Wang K."/>
        </authorList>
    </citation>
    <scope>NUCLEOTIDE SEQUENCE [LARGE SCALE GENOMIC DNA]</scope>
    <source>
        <strain evidence="1 2">MKG-38</strain>
    </source>
</reference>